<dbReference type="InterPro" id="IPR041793">
    <property type="entry name" value="MyoVII_FERM_C1"/>
</dbReference>
<organism evidence="17 18">
    <name type="scientific">Nezara viridula</name>
    <name type="common">Southern green stink bug</name>
    <name type="synonym">Cimex viridulus</name>
    <dbReference type="NCBI Taxonomy" id="85310"/>
    <lineage>
        <taxon>Eukaryota</taxon>
        <taxon>Metazoa</taxon>
        <taxon>Ecdysozoa</taxon>
        <taxon>Arthropoda</taxon>
        <taxon>Hexapoda</taxon>
        <taxon>Insecta</taxon>
        <taxon>Pterygota</taxon>
        <taxon>Neoptera</taxon>
        <taxon>Paraneoptera</taxon>
        <taxon>Hemiptera</taxon>
        <taxon>Heteroptera</taxon>
        <taxon>Panheteroptera</taxon>
        <taxon>Pentatomomorpha</taxon>
        <taxon>Pentatomoidea</taxon>
        <taxon>Pentatomidae</taxon>
        <taxon>Pentatominae</taxon>
        <taxon>Nezara</taxon>
    </lineage>
</organism>
<sequence>MVKNGYEQKHAEMVWVRPLKDGEFHLPWAAKVIERDSSKSKLSDEEGNIVFVDNTAIIKELHPSDIKPVNDMINLYDLSEHSLLRNIQLRYNENIIYTYIGGILVAVNPYKNLNIYFEDFISKYQGKRLFEQDPHIFAIAAQALNNLKRQLHNQCIVISGETGSGKTESTKFLLNFLAASSSKSSIGNKIVQANPILEEFGNAKTTQNDNSSRFGKYIEIFFRKDGTMSSASMQHYLLEKARIKSQNLGDRNYHIFYSLLAGLPQDLKVQLKLTKPNDYFYLKQGSTFLCEGRNEKEEFLRLNTAFSTLNFTDKEITSIFQLLAAVLHIGNFTYVSKDDSDEDTQVNHDMHLQCAIQLLSVEEEHFIQALTHKLLLVEGTKVVSSMTIEQAKRNRDAFAMSLYNHLFSFILTTINKSISNHKRSGSPSIGILDIFGFENFASNSFEQLCINYANEHLQQFFVGHVFKLEQQEYIQQNIQWKSLSYEDNEDVLGLIGLNKMSILSILDEQTKFPKGSDRAILLKCNQLHFDNKKYIKPKAEVNLTFGIKHYAGTVSYSVEGFIEKNVNVLSFEWREVINESGSQFLKDLFIKELNSGKSRPLTLAGQYKVSLESLMTTLGSGTPFFIRCIKPNLAKESNVFNRELVCQQLRYAGMMETAKIRQTGYPIRYSYKQFVSRYRMLVPGCPTINKILDVKETAKTICEKYLDTKEYQFGKTKIFLKIPDEKLEIIRDQIFSKSAVILQKHCKGALARIRFLRIRNAAVVIQRYWRGYKPRSNFRVIQRGYHRLKAVLRSRQLKHNYSKMRSSIISFQARCRGVLARKKVLNLKTMKKPKIPPKPIPKPRKNSLPKMWIDDFITNVFENAIEDKNIPNELGKDPTKANNNNDLVKEILEKPGILSFNKFAAANFMGNVNYKFTNKVLDQPLLELVSPGDVMAANVIWVTILRFMGDLEESTILKETNPKTRKTIMSQLQGTVSKSFLNSQDYLNILNAFKAEESKLVHDNFFSGRKLLKNLSLLHRNKLEREVKRAQLELEDLKKSYEKWAVGSLSTLIEKLYFIIGHGILRPTLRDEIYCQICKQLTDNPDPTSNMYGWILMTLCTSSFPPSPKLSPTLLHFLAKGGNMLGSLTHLQRTLENGARSQPPTAFELNALKNQEKMTVQIFLLDDSSIILDVDSATTAKELCQGVCSKINLEDSFGFSIFVSMFGQTISLESDKWFLMDAISQCEMKADEGGLPEIKAPWSVVFRREIFPPWHVSVTDSVSINLTYIQIIKGIAIGDYKCSQQCELELLVAQHYYISCGKRLLPEILNSFLKEVIPELLLKRKHINWAKAVSDAFNKSYFIKRKIPEEEVRIDVVNFAKKKWPLLFSRYYEVNQIAGYYLGSSDLLLSVNSDGITLVKNSMEIIMKITYIEIESFEFIAGNSNDKDKIHIFTIHQYQFVFTSEYAAIISTSVSSILDGLMLKSKYAVAIGDYSPPDESFLKLHPGDLIVLSNHESDGKWMRGNHADSGHIGEFPRKLVKILPCVEKPPVNILASYAEAINADKYEIKPTLLIKKHTLEMYASKYFRSDRFPAKGRKQELWQFTPDKIFSPLHRGLSNLSHLVTPMCTAILHYMGDRVQLGQPNYTRTIFEPPLQFEVLRDELYCQILKQMTENPNESSLNKGWELLLLTTCLFPPSSILMKDVELWLNSRPCEMSGECLQRIKMAKFHESSRKFPHHWLEVAAVQNRISILHPVTFPNNMEHVFEVNSFLKVKDIVETVSNWLGLTTSEGFSLIVVFEDVATALPANEFFFDAILDACHFPLTAEGNFETPKYEYDLMFVKKLWMNTYAGVDQIADLVCHYYQELPKYLAGSHNCTANDAMYLGALIFIADLEEGISPSDVSKEMLKNLSNLIPEQLLHGLNPQEWLNGLIRAYEQNKILKSDEAKIMFLKETQKWPNFGSAFFIVYQSSSLQDEQKTLVVNRNGVCLVYSSTKEIIVFLTYSEILNCDVTHLSISLHTTKQSFTWYSKASMKIADLVNSYIEAYDTKYLLH</sequence>
<dbReference type="SMART" id="SM00015">
    <property type="entry name" value="IQ"/>
    <property type="match status" value="3"/>
</dbReference>
<gene>
    <name evidence="17" type="ORF">NEZAVI_LOCUS473</name>
</gene>
<dbReference type="PROSITE" id="PS51456">
    <property type="entry name" value="MYOSIN_MOTOR"/>
    <property type="match status" value="1"/>
</dbReference>
<evidence type="ECO:0000256" key="12">
    <source>
        <dbReference type="PROSITE-ProRule" id="PRU00782"/>
    </source>
</evidence>
<feature type="domain" description="FERM" evidence="14">
    <location>
        <begin position="1732"/>
        <end position="2034"/>
    </location>
</feature>
<dbReference type="Gene3D" id="1.20.80.10">
    <property type="match status" value="2"/>
</dbReference>
<dbReference type="GO" id="GO:0009888">
    <property type="term" value="P:tissue development"/>
    <property type="evidence" value="ECO:0007669"/>
    <property type="project" value="UniProtKB-ARBA"/>
</dbReference>
<dbReference type="GO" id="GO:0009887">
    <property type="term" value="P:animal organ morphogenesis"/>
    <property type="evidence" value="ECO:0007669"/>
    <property type="project" value="UniProtKB-ARBA"/>
</dbReference>
<evidence type="ECO:0000259" key="14">
    <source>
        <dbReference type="PROSITE" id="PS50057"/>
    </source>
</evidence>
<dbReference type="GO" id="GO:0003774">
    <property type="term" value="F:cytoskeletal motor activity"/>
    <property type="evidence" value="ECO:0007669"/>
    <property type="project" value="UniProtKB-UniRule"/>
</dbReference>
<evidence type="ECO:0000256" key="10">
    <source>
        <dbReference type="ARBA" id="ARBA00023203"/>
    </source>
</evidence>
<dbReference type="SMART" id="SM00242">
    <property type="entry name" value="MYSc"/>
    <property type="match status" value="1"/>
</dbReference>
<comment type="similarity">
    <text evidence="2 12">Belongs to the TRAFAC class myosin-kinesin ATPase superfamily. Myosin family.</text>
</comment>
<dbReference type="Pfam" id="PF00063">
    <property type="entry name" value="Myosin_head"/>
    <property type="match status" value="1"/>
</dbReference>
<dbReference type="EMBL" id="OV725077">
    <property type="protein sequence ID" value="CAH1388987.1"/>
    <property type="molecule type" value="Genomic_DNA"/>
</dbReference>
<dbReference type="InterPro" id="IPR001609">
    <property type="entry name" value="Myosin_head_motor_dom-like"/>
</dbReference>
<keyword evidence="9 12" id="KW-0505">Motor protein</keyword>
<dbReference type="GO" id="GO:0003779">
    <property type="term" value="F:actin binding"/>
    <property type="evidence" value="ECO:0007669"/>
    <property type="project" value="UniProtKB-KW"/>
</dbReference>
<dbReference type="Gene3D" id="2.30.30.40">
    <property type="entry name" value="SH3 Domains"/>
    <property type="match status" value="1"/>
</dbReference>
<dbReference type="InterPro" id="IPR035963">
    <property type="entry name" value="FERM_2"/>
</dbReference>
<dbReference type="Gene3D" id="3.40.850.10">
    <property type="entry name" value="Kinesin motor domain"/>
    <property type="match status" value="1"/>
</dbReference>
<dbReference type="PROSITE" id="PS50057">
    <property type="entry name" value="FERM_3"/>
    <property type="match status" value="2"/>
</dbReference>
<dbReference type="InterPro" id="IPR001452">
    <property type="entry name" value="SH3_domain"/>
</dbReference>
<dbReference type="GO" id="GO:0005524">
    <property type="term" value="F:ATP binding"/>
    <property type="evidence" value="ECO:0007669"/>
    <property type="project" value="UniProtKB-UniRule"/>
</dbReference>
<keyword evidence="4" id="KW-0963">Cytoplasm</keyword>
<evidence type="ECO:0000256" key="6">
    <source>
        <dbReference type="ARBA" id="ARBA00022741"/>
    </source>
</evidence>
<protein>
    <submittedName>
        <fullName evidence="17">Uncharacterized protein</fullName>
    </submittedName>
</protein>
<dbReference type="SMART" id="SM00326">
    <property type="entry name" value="SH3"/>
    <property type="match status" value="1"/>
</dbReference>
<dbReference type="Pfam" id="PF00784">
    <property type="entry name" value="MyTH4"/>
    <property type="match status" value="2"/>
</dbReference>
<evidence type="ECO:0000256" key="11">
    <source>
        <dbReference type="PROSITE-ProRule" id="PRU00192"/>
    </source>
</evidence>
<dbReference type="Gene3D" id="3.10.20.90">
    <property type="entry name" value="Phosphatidylinositol 3-kinase Catalytic Subunit, Chain A, domain 1"/>
    <property type="match status" value="2"/>
</dbReference>
<dbReference type="InterPro" id="IPR014352">
    <property type="entry name" value="FERM/acyl-CoA-bd_prot_sf"/>
</dbReference>
<dbReference type="InterPro" id="IPR038185">
    <property type="entry name" value="MyTH4_dom_sf"/>
</dbReference>
<dbReference type="InterPro" id="IPR000857">
    <property type="entry name" value="MyTH4_dom"/>
</dbReference>
<reference evidence="17" key="1">
    <citation type="submission" date="2022-01" db="EMBL/GenBank/DDBJ databases">
        <authorList>
            <person name="King R."/>
        </authorList>
    </citation>
    <scope>NUCLEOTIDE SEQUENCE</scope>
</reference>
<dbReference type="FunFam" id="1.10.10.820:FF:000001">
    <property type="entry name" value="Myosin heavy chain"/>
    <property type="match status" value="1"/>
</dbReference>
<feature type="region of interest" description="Actin-binding" evidence="12">
    <location>
        <begin position="611"/>
        <end position="633"/>
    </location>
</feature>
<evidence type="ECO:0000259" key="13">
    <source>
        <dbReference type="PROSITE" id="PS50002"/>
    </source>
</evidence>
<dbReference type="SUPFAM" id="SSF52540">
    <property type="entry name" value="P-loop containing nucleoside triphosphate hydrolases"/>
    <property type="match status" value="1"/>
</dbReference>
<keyword evidence="10 12" id="KW-0009">Actin-binding</keyword>
<dbReference type="InterPro" id="IPR029071">
    <property type="entry name" value="Ubiquitin-like_domsf"/>
</dbReference>
<evidence type="ECO:0000256" key="2">
    <source>
        <dbReference type="ARBA" id="ARBA00008314"/>
    </source>
</evidence>
<dbReference type="InterPro" id="IPR051567">
    <property type="entry name" value="Unconventional_Myosin_ATPase"/>
</dbReference>
<feature type="domain" description="MyTH4" evidence="15">
    <location>
        <begin position="1584"/>
        <end position="1727"/>
    </location>
</feature>
<comment type="subcellular location">
    <subcellularLocation>
        <location evidence="1">Cytoplasm</location>
    </subcellularLocation>
</comment>
<dbReference type="GO" id="GO:0030182">
    <property type="term" value="P:neuron differentiation"/>
    <property type="evidence" value="ECO:0007669"/>
    <property type="project" value="UniProtKB-ARBA"/>
</dbReference>
<dbReference type="GO" id="GO:0005737">
    <property type="term" value="C:cytoplasm"/>
    <property type="evidence" value="ECO:0007669"/>
    <property type="project" value="UniProtKB-SubCell"/>
</dbReference>
<dbReference type="SMART" id="SM00139">
    <property type="entry name" value="MyTH4"/>
    <property type="match status" value="2"/>
</dbReference>
<dbReference type="Proteomes" id="UP001152798">
    <property type="component" value="Chromosome 1"/>
</dbReference>
<evidence type="ECO:0000256" key="1">
    <source>
        <dbReference type="ARBA" id="ARBA00004496"/>
    </source>
</evidence>
<dbReference type="CDD" id="cd17093">
    <property type="entry name" value="FERM2_F1_Myosin-VII"/>
    <property type="match status" value="1"/>
</dbReference>
<dbReference type="Pfam" id="PF24123">
    <property type="entry name" value="Myosin_VII_N"/>
    <property type="match status" value="1"/>
</dbReference>
<dbReference type="Pfam" id="PF21989">
    <property type="entry name" value="RA_2"/>
    <property type="match status" value="1"/>
</dbReference>
<proteinExistence type="inferred from homology"/>
<dbReference type="Gene3D" id="1.20.120.720">
    <property type="entry name" value="Myosin VI head, motor domain, U50 subdomain"/>
    <property type="match status" value="1"/>
</dbReference>
<dbReference type="OrthoDB" id="6108017at2759"/>
<feature type="domain" description="MyTH4" evidence="15">
    <location>
        <begin position="916"/>
        <end position="1153"/>
    </location>
</feature>
<dbReference type="InterPro" id="IPR000048">
    <property type="entry name" value="IQ_motif_EF-hand-BS"/>
</dbReference>
<evidence type="ECO:0000259" key="15">
    <source>
        <dbReference type="PROSITE" id="PS51016"/>
    </source>
</evidence>
<evidence type="ECO:0000256" key="8">
    <source>
        <dbReference type="ARBA" id="ARBA00023123"/>
    </source>
</evidence>
<keyword evidence="3 11" id="KW-0728">SH3 domain</keyword>
<evidence type="ECO:0000313" key="17">
    <source>
        <dbReference type="EMBL" id="CAH1388987.1"/>
    </source>
</evidence>
<dbReference type="Gene3D" id="1.20.58.530">
    <property type="match status" value="1"/>
</dbReference>
<evidence type="ECO:0000256" key="5">
    <source>
        <dbReference type="ARBA" id="ARBA00022737"/>
    </source>
</evidence>
<dbReference type="Pfam" id="PF00373">
    <property type="entry name" value="FERM_M"/>
    <property type="match status" value="1"/>
</dbReference>
<dbReference type="InterPro" id="IPR000299">
    <property type="entry name" value="FERM_domain"/>
</dbReference>
<accession>A0A9P0DY67</accession>
<dbReference type="InterPro" id="IPR036961">
    <property type="entry name" value="Kinesin_motor_dom_sf"/>
</dbReference>
<dbReference type="GO" id="GO:0016459">
    <property type="term" value="C:myosin complex"/>
    <property type="evidence" value="ECO:0007669"/>
    <property type="project" value="UniProtKB-KW"/>
</dbReference>
<feature type="domain" description="FERM" evidence="14">
    <location>
        <begin position="1158"/>
        <end position="1466"/>
    </location>
</feature>
<dbReference type="Pfam" id="PF21998">
    <property type="entry name" value="FERM_C1_MyoVII"/>
    <property type="match status" value="1"/>
</dbReference>
<dbReference type="SUPFAM" id="SSF54236">
    <property type="entry name" value="Ubiquitin-like"/>
    <property type="match status" value="2"/>
</dbReference>
<evidence type="ECO:0000256" key="4">
    <source>
        <dbReference type="ARBA" id="ARBA00022490"/>
    </source>
</evidence>
<feature type="domain" description="Myosin motor" evidence="16">
    <location>
        <begin position="67"/>
        <end position="735"/>
    </location>
</feature>
<dbReference type="SUPFAM" id="SSF50044">
    <property type="entry name" value="SH3-domain"/>
    <property type="match status" value="1"/>
</dbReference>
<dbReference type="PANTHER" id="PTHR22692:SF26">
    <property type="entry name" value="SH3 DOMAIN-CONTAINING PROTEIN"/>
    <property type="match status" value="1"/>
</dbReference>
<dbReference type="PROSITE" id="PS50002">
    <property type="entry name" value="SH3"/>
    <property type="match status" value="1"/>
</dbReference>
<keyword evidence="8 12" id="KW-0518">Myosin</keyword>
<dbReference type="InterPro" id="IPR027417">
    <property type="entry name" value="P-loop_NTPase"/>
</dbReference>
<dbReference type="Pfam" id="PF00612">
    <property type="entry name" value="IQ"/>
    <property type="match status" value="3"/>
</dbReference>
<dbReference type="PROSITE" id="PS50096">
    <property type="entry name" value="IQ"/>
    <property type="match status" value="2"/>
</dbReference>
<evidence type="ECO:0000259" key="16">
    <source>
        <dbReference type="PROSITE" id="PS51456"/>
    </source>
</evidence>
<keyword evidence="18" id="KW-1185">Reference proteome</keyword>
<dbReference type="GO" id="GO:0071944">
    <property type="term" value="C:cell periphery"/>
    <property type="evidence" value="ECO:0007669"/>
    <property type="project" value="UniProtKB-ARBA"/>
</dbReference>
<keyword evidence="6 12" id="KW-0547">Nucleotide-binding</keyword>
<feature type="binding site" evidence="12">
    <location>
        <begin position="160"/>
        <end position="167"/>
    </location>
    <ligand>
        <name>ATP</name>
        <dbReference type="ChEBI" id="CHEBI:30616"/>
    </ligand>
</feature>
<dbReference type="InterPro" id="IPR019748">
    <property type="entry name" value="FERM_central"/>
</dbReference>
<dbReference type="Pfam" id="PF07653">
    <property type="entry name" value="SH3_2"/>
    <property type="match status" value="1"/>
</dbReference>
<dbReference type="InterPro" id="IPR011993">
    <property type="entry name" value="PH-like_dom_sf"/>
</dbReference>
<dbReference type="Gene3D" id="1.10.10.820">
    <property type="match status" value="1"/>
</dbReference>
<dbReference type="CDD" id="cd14473">
    <property type="entry name" value="FERM_B-lobe"/>
    <property type="match status" value="2"/>
</dbReference>
<feature type="domain" description="SH3" evidence="13">
    <location>
        <begin position="1463"/>
        <end position="1525"/>
    </location>
</feature>
<evidence type="ECO:0000256" key="7">
    <source>
        <dbReference type="ARBA" id="ARBA00022840"/>
    </source>
</evidence>
<evidence type="ECO:0000256" key="3">
    <source>
        <dbReference type="ARBA" id="ARBA00022443"/>
    </source>
</evidence>
<dbReference type="Gene3D" id="2.30.29.30">
    <property type="entry name" value="Pleckstrin-homology domain (PH domain)/Phosphotyrosine-binding domain (PTB)"/>
    <property type="match status" value="2"/>
</dbReference>
<dbReference type="CDD" id="cd23767">
    <property type="entry name" value="IQCD"/>
    <property type="match status" value="1"/>
</dbReference>
<dbReference type="InterPro" id="IPR036028">
    <property type="entry name" value="SH3-like_dom_sf"/>
</dbReference>
<evidence type="ECO:0000256" key="9">
    <source>
        <dbReference type="ARBA" id="ARBA00023175"/>
    </source>
</evidence>
<evidence type="ECO:0000313" key="18">
    <source>
        <dbReference type="Proteomes" id="UP001152798"/>
    </source>
</evidence>
<dbReference type="SUPFAM" id="SSF47031">
    <property type="entry name" value="Second domain of FERM"/>
    <property type="match status" value="2"/>
</dbReference>
<dbReference type="PROSITE" id="PS51016">
    <property type="entry name" value="MYTH4"/>
    <property type="match status" value="2"/>
</dbReference>
<dbReference type="CDD" id="cd17092">
    <property type="entry name" value="FERM1_F1_Myosin-VII"/>
    <property type="match status" value="1"/>
</dbReference>
<keyword evidence="5" id="KW-0677">Repeat</keyword>
<dbReference type="InterPro" id="IPR019749">
    <property type="entry name" value="Band_41_domain"/>
</dbReference>
<dbReference type="PRINTS" id="PR00193">
    <property type="entry name" value="MYOSINHEAVY"/>
</dbReference>
<dbReference type="PANTHER" id="PTHR22692">
    <property type="entry name" value="MYOSIN VII, XV"/>
    <property type="match status" value="1"/>
</dbReference>
<dbReference type="InterPro" id="IPR057130">
    <property type="entry name" value="Myosin_VII_N"/>
</dbReference>
<dbReference type="CDD" id="cd00174">
    <property type="entry name" value="SH3"/>
    <property type="match status" value="1"/>
</dbReference>
<keyword evidence="7 12" id="KW-0067">ATP-binding</keyword>
<name>A0A9P0DY67_NEZVI</name>
<dbReference type="Gene3D" id="6.20.240.20">
    <property type="match status" value="1"/>
</dbReference>
<dbReference type="Gene3D" id="1.20.5.190">
    <property type="match status" value="1"/>
</dbReference>
<dbReference type="SMART" id="SM00295">
    <property type="entry name" value="B41"/>
    <property type="match status" value="2"/>
</dbReference>
<dbReference type="Gene3D" id="1.25.40.530">
    <property type="entry name" value="MyTH4 domain"/>
    <property type="match status" value="2"/>
</dbReference>